<dbReference type="GO" id="GO:0005658">
    <property type="term" value="C:alpha DNA polymerase:primase complex"/>
    <property type="evidence" value="ECO:0007669"/>
    <property type="project" value="UniProtKB-ARBA"/>
</dbReference>
<dbReference type="CDD" id="cd05532">
    <property type="entry name" value="POLBc_alpha"/>
    <property type="match status" value="1"/>
</dbReference>
<evidence type="ECO:0000256" key="1">
    <source>
        <dbReference type="ARBA" id="ARBA00004123"/>
    </source>
</evidence>
<evidence type="ECO:0000256" key="8">
    <source>
        <dbReference type="ARBA" id="ARBA00022833"/>
    </source>
</evidence>
<organism evidence="18 19">
    <name type="scientific">Terfezia boudieri ATCC MYA-4762</name>
    <dbReference type="NCBI Taxonomy" id="1051890"/>
    <lineage>
        <taxon>Eukaryota</taxon>
        <taxon>Fungi</taxon>
        <taxon>Dikarya</taxon>
        <taxon>Ascomycota</taxon>
        <taxon>Pezizomycotina</taxon>
        <taxon>Pezizomycetes</taxon>
        <taxon>Pezizales</taxon>
        <taxon>Pezizaceae</taxon>
        <taxon>Terfezia</taxon>
    </lineage>
</organism>
<evidence type="ECO:0000259" key="15">
    <source>
        <dbReference type="Pfam" id="PF03104"/>
    </source>
</evidence>
<sequence length="1473" mass="166079">MSSRPSRRSAAVRPHDKFAELRALRDAGKTRLSAYEVEEEEQIYDELDEEGYRKKMREKMLEDDFVVDDHGEGYVENGEEDDCDRAGRRGYYSDEEGSDEAKGFGKLTGMLEEEKKKKRAEQEGSIAKYFNTASTTAQRPKPTVATEDDAAFMADLLGDFDNTTTSATSFSSRRRVNEGPAPKARRLSPSLESRNDRPRVKFETESPSKAIASSPPPIFSAANDDFDDDLVMNANYDDSDVEMGNMPEPPSSPTVKAVQRRTGAIALDDDDDDVAVMEIKGHKGLGGAAVNISASRAVPVPKVEEKKSLPAVDVDSSSWKKVAANLNVSSVPSYESVGAGKLNPKDALEADGSLRFFWIDYVEVNGSLCLFGKVKTKNIDRYVSCFVKVDGMKRNLYFLPREFRMCSGVQTEEEIEMEDVVNEVNDLLFKHNVMTHFSSSVSRKYAFELFDIPKEGDYLHVLYPYTDAPLEIDQNTKYETFSHVFGTHTALFEQFVLSRKIMGPCWLNIKEADFQAVTNASWCKLELQVNDPSNIEKVSDGEGDPPLLTLMSISLRTKLNLKSNKQEVIAATTRIYENISLEDATSPENLPCYTLMVVRPPQGVFPPGFETAVKRDGGNIKLEKTEQSLLNVFLTKLQFVDPDVIIGHQLENVDYSILLHRMKELKVPNWHRIGRMRRSKWPKYGGRFTGTFFAERQLVAGRLICDLANDLGKSLMTKCQSWSLTEMCNLILSEERKDIDTEVALKTWASTAEGLLEYFNYSQLDTLYIAAIALKVQMLPLTKVLTNLAGNSWARTLSGTRAERNEYILLHEFYNNQYICPDKHIKGKKEDKKPPGQDEENPDDEERADAGKKKDKYKGGLVFKPETGLYDKMILVMDFNSLYPSIIEKDNICFTTVARENLDDETVPEVPKGLHKGILPKLISNLVKRRKVVKGLMKDKTATAIQKSQWDIKQQALKLTANSMYGCLGYERSRFYARPLAMLITYQGRQILQSTADLAKSMDLKVVYGDTDSVMINTNVTEYAEALKIGNEFKRAVNEKFRPLEIDIDNVFERLLLHTKKKYAAINLIEVNGQIEKKLEIKGLDMKRREYCKISKEASEAILKEIFSGKENEVVVEAVHDYLTELTKKIRASAFQVHEYTIFTRLGKEPEEYPNGKTMPYVQVALRKKARGETVKVGDVIPFIVTGDGQGISSNPAERAYTPQDVANKSNGLKPGTDHEWYLIKQIFPPIERLCAPIEGTDAVRLAECLGLDIRKYQITNHDGDAVEKDLTPLESTIPDEERYRDAAQLTLKCRQCKEAFTFEGINKSREQVSAEGIVCSNPKCSVTLSVTSIVAQLEHQLRQQTTLYYEGWLVCSDAECGNRTRQMSVYGKRCLGPQGLARGCTGKMGYEYTAKKLSNQLLYYQTLFDVAKAKDKAVGKNAEEVKVLSDLNKHRFEIIGKVVEKYLDKCGRRWVSMDNIFSFCVPAVTAPV</sequence>
<feature type="domain" description="Zinc finger DNA-directed DNA polymerase family B alpha" evidence="16">
    <location>
        <begin position="1276"/>
        <end position="1462"/>
    </location>
</feature>
<dbReference type="InterPro" id="IPR036397">
    <property type="entry name" value="RNaseH_sf"/>
</dbReference>
<comment type="subcellular location">
    <subcellularLocation>
        <location evidence="1">Nucleus</location>
    </subcellularLocation>
</comment>
<evidence type="ECO:0000259" key="17">
    <source>
        <dbReference type="Pfam" id="PF12254"/>
    </source>
</evidence>
<dbReference type="EMBL" id="ML121545">
    <property type="protein sequence ID" value="RPB23617.1"/>
    <property type="molecule type" value="Genomic_DNA"/>
</dbReference>
<dbReference type="Pfam" id="PF08996">
    <property type="entry name" value="zf-DNA_Pol"/>
    <property type="match status" value="1"/>
</dbReference>
<dbReference type="GO" id="GO:1902975">
    <property type="term" value="P:mitotic DNA replication initiation"/>
    <property type="evidence" value="ECO:0007669"/>
    <property type="project" value="InterPro"/>
</dbReference>
<evidence type="ECO:0000256" key="3">
    <source>
        <dbReference type="ARBA" id="ARBA00022679"/>
    </source>
</evidence>
<dbReference type="InParanoid" id="A0A3N4LL19"/>
<dbReference type="Gene3D" id="1.10.3200.20">
    <property type="entry name" value="DNA Polymerase alpha, zinc finger"/>
    <property type="match status" value="1"/>
</dbReference>
<dbReference type="Pfam" id="PF12254">
    <property type="entry name" value="DNA_pol_alpha_N"/>
    <property type="match status" value="1"/>
</dbReference>
<evidence type="ECO:0000256" key="11">
    <source>
        <dbReference type="ARBA" id="ARBA00023242"/>
    </source>
</evidence>
<dbReference type="GO" id="GO:0003887">
    <property type="term" value="F:DNA-directed DNA polymerase activity"/>
    <property type="evidence" value="ECO:0007669"/>
    <property type="project" value="UniProtKB-KW"/>
</dbReference>
<evidence type="ECO:0000256" key="7">
    <source>
        <dbReference type="ARBA" id="ARBA00022771"/>
    </source>
</evidence>
<dbReference type="GO" id="GO:0003688">
    <property type="term" value="F:DNA replication origin binding"/>
    <property type="evidence" value="ECO:0007669"/>
    <property type="project" value="TreeGrafter"/>
</dbReference>
<evidence type="ECO:0000256" key="13">
    <source>
        <dbReference type="SAM" id="MobiDB-lite"/>
    </source>
</evidence>
<keyword evidence="7" id="KW-0863">Zinc-finger</keyword>
<dbReference type="InterPro" id="IPR045846">
    <property type="entry name" value="POLBc_alpha"/>
</dbReference>
<dbReference type="SUPFAM" id="SSF56672">
    <property type="entry name" value="DNA/RNA polymerases"/>
    <property type="match status" value="1"/>
</dbReference>
<keyword evidence="19" id="KW-1185">Reference proteome</keyword>
<evidence type="ECO:0000256" key="2">
    <source>
        <dbReference type="ARBA" id="ARBA00005755"/>
    </source>
</evidence>
<keyword evidence="5 12" id="KW-0235">DNA replication</keyword>
<dbReference type="Pfam" id="PF00136">
    <property type="entry name" value="DNA_pol_B"/>
    <property type="match status" value="1"/>
</dbReference>
<comment type="similarity">
    <text evidence="2 12">Belongs to the DNA polymerase type-B family.</text>
</comment>
<evidence type="ECO:0000313" key="18">
    <source>
        <dbReference type="EMBL" id="RPB23617.1"/>
    </source>
</evidence>
<keyword evidence="11" id="KW-0539">Nucleus</keyword>
<dbReference type="EC" id="2.7.7.7" evidence="12"/>
<dbReference type="FunFam" id="1.10.132.60:FF:000004">
    <property type="entry name" value="DNA polymerase"/>
    <property type="match status" value="1"/>
</dbReference>
<dbReference type="GO" id="GO:0006273">
    <property type="term" value="P:lagging strand elongation"/>
    <property type="evidence" value="ECO:0007669"/>
    <property type="project" value="TreeGrafter"/>
</dbReference>
<feature type="compositionally biased region" description="Basic and acidic residues" evidence="13">
    <location>
        <begin position="825"/>
        <end position="836"/>
    </location>
</feature>
<dbReference type="InterPro" id="IPR006133">
    <property type="entry name" value="DNA-dir_DNA_pol_B_exonuc"/>
</dbReference>
<dbReference type="PRINTS" id="PR00106">
    <property type="entry name" value="DNAPOLB"/>
</dbReference>
<dbReference type="InterPro" id="IPR015088">
    <property type="entry name" value="Znf_DNA-dir_DNA_pol_B_alpha"/>
</dbReference>
<dbReference type="FunFam" id="3.30.70.2820:FF:000001">
    <property type="entry name" value="DNA polymerase"/>
    <property type="match status" value="1"/>
</dbReference>
<evidence type="ECO:0000256" key="5">
    <source>
        <dbReference type="ARBA" id="ARBA00022705"/>
    </source>
</evidence>
<dbReference type="GO" id="GO:0003697">
    <property type="term" value="F:single-stranded DNA binding"/>
    <property type="evidence" value="ECO:0007669"/>
    <property type="project" value="TreeGrafter"/>
</dbReference>
<dbReference type="PANTHER" id="PTHR45861:SF1">
    <property type="entry name" value="DNA POLYMERASE ALPHA CATALYTIC SUBUNIT"/>
    <property type="match status" value="1"/>
</dbReference>
<keyword evidence="9 12" id="KW-0239">DNA-directed DNA polymerase</keyword>
<evidence type="ECO:0000256" key="4">
    <source>
        <dbReference type="ARBA" id="ARBA00022695"/>
    </source>
</evidence>
<dbReference type="InterPro" id="IPR043502">
    <property type="entry name" value="DNA/RNA_pol_sf"/>
</dbReference>
<evidence type="ECO:0000256" key="9">
    <source>
        <dbReference type="ARBA" id="ARBA00022932"/>
    </source>
</evidence>
<keyword evidence="10 12" id="KW-0238">DNA-binding</keyword>
<dbReference type="Gene3D" id="3.30.70.2820">
    <property type="match status" value="1"/>
</dbReference>
<feature type="compositionally biased region" description="Basic and acidic residues" evidence="13">
    <location>
        <begin position="193"/>
        <end position="206"/>
    </location>
</feature>
<proteinExistence type="inferred from homology"/>
<dbReference type="FunFam" id="3.30.420.10:FF:000036">
    <property type="entry name" value="DNA polymerase"/>
    <property type="match status" value="1"/>
</dbReference>
<reference evidence="18 19" key="1">
    <citation type="journal article" date="2018" name="Nat. Ecol. Evol.">
        <title>Pezizomycetes genomes reveal the molecular basis of ectomycorrhizal truffle lifestyle.</title>
        <authorList>
            <person name="Murat C."/>
            <person name="Payen T."/>
            <person name="Noel B."/>
            <person name="Kuo A."/>
            <person name="Morin E."/>
            <person name="Chen J."/>
            <person name="Kohler A."/>
            <person name="Krizsan K."/>
            <person name="Balestrini R."/>
            <person name="Da Silva C."/>
            <person name="Montanini B."/>
            <person name="Hainaut M."/>
            <person name="Levati E."/>
            <person name="Barry K.W."/>
            <person name="Belfiori B."/>
            <person name="Cichocki N."/>
            <person name="Clum A."/>
            <person name="Dockter R.B."/>
            <person name="Fauchery L."/>
            <person name="Guy J."/>
            <person name="Iotti M."/>
            <person name="Le Tacon F."/>
            <person name="Lindquist E.A."/>
            <person name="Lipzen A."/>
            <person name="Malagnac F."/>
            <person name="Mello A."/>
            <person name="Molinier V."/>
            <person name="Miyauchi S."/>
            <person name="Poulain J."/>
            <person name="Riccioni C."/>
            <person name="Rubini A."/>
            <person name="Sitrit Y."/>
            <person name="Splivallo R."/>
            <person name="Traeger S."/>
            <person name="Wang M."/>
            <person name="Zifcakova L."/>
            <person name="Wipf D."/>
            <person name="Zambonelli A."/>
            <person name="Paolocci F."/>
            <person name="Nowrousian M."/>
            <person name="Ottonello S."/>
            <person name="Baldrian P."/>
            <person name="Spatafora J.W."/>
            <person name="Henrissat B."/>
            <person name="Nagy L.G."/>
            <person name="Aury J.M."/>
            <person name="Wincker P."/>
            <person name="Grigoriev I.V."/>
            <person name="Bonfante P."/>
            <person name="Martin F.M."/>
        </authorList>
    </citation>
    <scope>NUCLEOTIDE SEQUENCE [LARGE SCALE GENOMIC DNA]</scope>
    <source>
        <strain evidence="18 19">ATCC MYA-4762</strain>
    </source>
</reference>
<dbReference type="SUPFAM" id="SSF53098">
    <property type="entry name" value="Ribonuclease H-like"/>
    <property type="match status" value="1"/>
</dbReference>
<evidence type="ECO:0000256" key="10">
    <source>
        <dbReference type="ARBA" id="ARBA00023125"/>
    </source>
</evidence>
<dbReference type="CDD" id="cd05776">
    <property type="entry name" value="DNA_polB_alpha_exo"/>
    <property type="match status" value="1"/>
</dbReference>
<evidence type="ECO:0000256" key="12">
    <source>
        <dbReference type="RuleBase" id="RU000442"/>
    </source>
</evidence>
<feature type="compositionally biased region" description="Acidic residues" evidence="13">
    <location>
        <begin position="837"/>
        <end position="847"/>
    </location>
</feature>
<dbReference type="Gene3D" id="6.10.10.100">
    <property type="match status" value="1"/>
</dbReference>
<feature type="domain" description="DNA-directed DNA polymerase family B exonuclease" evidence="15">
    <location>
        <begin position="483"/>
        <end position="727"/>
    </location>
</feature>
<evidence type="ECO:0000259" key="14">
    <source>
        <dbReference type="Pfam" id="PF00136"/>
    </source>
</evidence>
<dbReference type="PROSITE" id="PS00116">
    <property type="entry name" value="DNA_POLYMERASE_B"/>
    <property type="match status" value="1"/>
</dbReference>
<dbReference type="PANTHER" id="PTHR45861">
    <property type="entry name" value="DNA POLYMERASE ALPHA CATALYTIC SUBUNIT"/>
    <property type="match status" value="1"/>
</dbReference>
<dbReference type="InterPro" id="IPR017964">
    <property type="entry name" value="DNA-dir_DNA_pol_B_CS"/>
</dbReference>
<accession>A0A3N4LL19</accession>
<name>A0A3N4LL19_9PEZI</name>
<dbReference type="InterPro" id="IPR038256">
    <property type="entry name" value="Pol_alpha_znc_sf"/>
</dbReference>
<dbReference type="Gene3D" id="1.10.287.690">
    <property type="entry name" value="Helix hairpin bin"/>
    <property type="match status" value="1"/>
</dbReference>
<dbReference type="OrthoDB" id="6755010at2759"/>
<dbReference type="Gene3D" id="1.10.132.60">
    <property type="entry name" value="DNA polymerase family B, C-terminal domain"/>
    <property type="match status" value="1"/>
</dbReference>
<feature type="domain" description="DNA-directed DNA polymerase family B multifunctional" evidence="14">
    <location>
        <begin position="792"/>
        <end position="1238"/>
    </location>
</feature>
<keyword evidence="6" id="KW-0479">Metal-binding</keyword>
<feature type="region of interest" description="Disordered" evidence="13">
    <location>
        <begin position="160"/>
        <end position="220"/>
    </location>
</feature>
<evidence type="ECO:0000313" key="19">
    <source>
        <dbReference type="Proteomes" id="UP000267821"/>
    </source>
</evidence>
<gene>
    <name evidence="18" type="ORF">L211DRAFT_825151</name>
</gene>
<dbReference type="Gene3D" id="3.30.420.10">
    <property type="entry name" value="Ribonuclease H-like superfamily/Ribonuclease H"/>
    <property type="match status" value="1"/>
</dbReference>
<dbReference type="GO" id="GO:0000166">
    <property type="term" value="F:nucleotide binding"/>
    <property type="evidence" value="ECO:0007669"/>
    <property type="project" value="InterPro"/>
</dbReference>
<dbReference type="Gene3D" id="2.40.50.730">
    <property type="match status" value="1"/>
</dbReference>
<dbReference type="GO" id="GO:0006272">
    <property type="term" value="P:leading strand elongation"/>
    <property type="evidence" value="ECO:0007669"/>
    <property type="project" value="TreeGrafter"/>
</dbReference>
<evidence type="ECO:0000256" key="6">
    <source>
        <dbReference type="ARBA" id="ARBA00022723"/>
    </source>
</evidence>
<dbReference type="GO" id="GO:0003682">
    <property type="term" value="F:chromatin binding"/>
    <property type="evidence" value="ECO:0007669"/>
    <property type="project" value="TreeGrafter"/>
</dbReference>
<dbReference type="Gene3D" id="3.90.1600.10">
    <property type="entry name" value="Palm domain of DNA polymerase"/>
    <property type="match status" value="1"/>
</dbReference>
<dbReference type="InterPro" id="IPR024647">
    <property type="entry name" value="DNA_pol_a_cat_su_N"/>
</dbReference>
<protein>
    <recommendedName>
        <fullName evidence="12">DNA polymerase</fullName>
        <ecNumber evidence="12">2.7.7.7</ecNumber>
    </recommendedName>
</protein>
<dbReference type="SMART" id="SM00486">
    <property type="entry name" value="POLBc"/>
    <property type="match status" value="1"/>
</dbReference>
<dbReference type="FunCoup" id="A0A3N4LL19">
    <property type="interactions" value="926"/>
</dbReference>
<keyword evidence="3 12" id="KW-0808">Transferase</keyword>
<dbReference type="InterPro" id="IPR012337">
    <property type="entry name" value="RNaseH-like_sf"/>
</dbReference>
<feature type="domain" description="DNA polymerase alpha catalytic subunit N-terminal" evidence="17">
    <location>
        <begin position="19"/>
        <end position="81"/>
    </location>
</feature>
<comment type="catalytic activity">
    <reaction evidence="12">
        <text>DNA(n) + a 2'-deoxyribonucleoside 5'-triphosphate = DNA(n+1) + diphosphate</text>
        <dbReference type="Rhea" id="RHEA:22508"/>
        <dbReference type="Rhea" id="RHEA-COMP:17339"/>
        <dbReference type="Rhea" id="RHEA-COMP:17340"/>
        <dbReference type="ChEBI" id="CHEBI:33019"/>
        <dbReference type="ChEBI" id="CHEBI:61560"/>
        <dbReference type="ChEBI" id="CHEBI:173112"/>
        <dbReference type="EC" id="2.7.7.7"/>
    </reaction>
</comment>
<dbReference type="InterPro" id="IPR006134">
    <property type="entry name" value="DNA-dir_DNA_pol_B_multi_dom"/>
</dbReference>
<keyword evidence="4 12" id="KW-0548">Nucleotidyltransferase</keyword>
<dbReference type="InterPro" id="IPR042087">
    <property type="entry name" value="DNA_pol_B_thumb"/>
</dbReference>
<evidence type="ECO:0000259" key="16">
    <source>
        <dbReference type="Pfam" id="PF08996"/>
    </source>
</evidence>
<dbReference type="NCBIfam" id="TIGR00592">
    <property type="entry name" value="pol2"/>
    <property type="match status" value="1"/>
</dbReference>
<keyword evidence="8" id="KW-0862">Zinc</keyword>
<dbReference type="Proteomes" id="UP000267821">
    <property type="component" value="Unassembled WGS sequence"/>
</dbReference>
<dbReference type="STRING" id="1051890.A0A3N4LL19"/>
<feature type="region of interest" description="Disordered" evidence="13">
    <location>
        <begin position="71"/>
        <end position="122"/>
    </location>
</feature>
<dbReference type="GO" id="GO:0006281">
    <property type="term" value="P:DNA repair"/>
    <property type="evidence" value="ECO:0007669"/>
    <property type="project" value="UniProtKB-ARBA"/>
</dbReference>
<feature type="region of interest" description="Disordered" evidence="13">
    <location>
        <begin position="825"/>
        <end position="853"/>
    </location>
</feature>
<dbReference type="InterPro" id="IPR006172">
    <property type="entry name" value="DNA-dir_DNA_pol_B"/>
</dbReference>
<dbReference type="InterPro" id="IPR023211">
    <property type="entry name" value="DNA_pol_palm_dom_sf"/>
</dbReference>
<dbReference type="GO" id="GO:0008270">
    <property type="term" value="F:zinc ion binding"/>
    <property type="evidence" value="ECO:0007669"/>
    <property type="project" value="UniProtKB-KW"/>
</dbReference>
<dbReference type="Pfam" id="PF03104">
    <property type="entry name" value="DNA_pol_B_exo1"/>
    <property type="match status" value="1"/>
</dbReference>